<dbReference type="GO" id="GO:0016787">
    <property type="term" value="F:hydrolase activity"/>
    <property type="evidence" value="ECO:0007669"/>
    <property type="project" value="UniProtKB-KW"/>
</dbReference>
<dbReference type="InterPro" id="IPR006379">
    <property type="entry name" value="HAD-SF_hydro_IIB"/>
</dbReference>
<organism evidence="1 2">
    <name type="scientific">Streptococcus oriscaviae</name>
    <dbReference type="NCBI Taxonomy" id="2781599"/>
    <lineage>
        <taxon>Bacteria</taxon>
        <taxon>Bacillati</taxon>
        <taxon>Bacillota</taxon>
        <taxon>Bacilli</taxon>
        <taxon>Lactobacillales</taxon>
        <taxon>Streptococcaceae</taxon>
        <taxon>Streptococcus</taxon>
    </lineage>
</organism>
<dbReference type="InterPro" id="IPR000150">
    <property type="entry name" value="Cof"/>
</dbReference>
<evidence type="ECO:0000313" key="1">
    <source>
        <dbReference type="EMBL" id="QUE55410.1"/>
    </source>
</evidence>
<proteinExistence type="predicted"/>
<dbReference type="NCBIfam" id="TIGR01484">
    <property type="entry name" value="HAD-SF-IIB"/>
    <property type="match status" value="1"/>
</dbReference>
<evidence type="ECO:0000313" key="2">
    <source>
        <dbReference type="Proteomes" id="UP000677616"/>
    </source>
</evidence>
<dbReference type="PANTHER" id="PTHR10000:SF53">
    <property type="entry name" value="5-AMINO-6-(5-PHOSPHO-D-RIBITYLAMINO)URACIL PHOSPHATASE YBJI-RELATED"/>
    <property type="match status" value="1"/>
</dbReference>
<dbReference type="PROSITE" id="PS01229">
    <property type="entry name" value="COF_2"/>
    <property type="match status" value="1"/>
</dbReference>
<reference evidence="1 2" key="1">
    <citation type="submission" date="2021-04" db="EMBL/GenBank/DDBJ databases">
        <title>Complete genome sequence of a novel Streptococcus species.</title>
        <authorList>
            <person name="Teng J.L.L."/>
        </authorList>
    </citation>
    <scope>NUCLEOTIDE SEQUENCE [LARGE SCALE GENOMIC DNA]</scope>
    <source>
        <strain evidence="1 2">HKU75</strain>
    </source>
</reference>
<dbReference type="SUPFAM" id="SSF56784">
    <property type="entry name" value="HAD-like"/>
    <property type="match status" value="1"/>
</dbReference>
<dbReference type="InterPro" id="IPR023214">
    <property type="entry name" value="HAD_sf"/>
</dbReference>
<dbReference type="Proteomes" id="UP000677616">
    <property type="component" value="Chromosome"/>
</dbReference>
<gene>
    <name evidence="1" type="ORF">INT76_09025</name>
</gene>
<sequence length="268" mass="30240">MDGTFLDERGSFDRARFERILSGLEDRQIPFVVASGNGMERLLKLFEGFEDRIIFVAANGAHLYEKGMTKVQKTLSLQAIDAILNYYKGHLTDYCVMLGTETSIYMQEGAVRPFDGHTSIEPQQLEAFLRRISFLPDLTHYPKTRTVYKAGLWVKEELVDDVVARFNQQFLGEMEAVTSGYGSIDILPAGIHKAWGLEQILKELAIRPEEVLAFGDSDNDLELLSYAGYSYAMANAHERVKRAAKYQAPSHREAGVMTVIEELLFGNK</sequence>
<keyword evidence="1" id="KW-0378">Hydrolase</keyword>
<dbReference type="NCBIfam" id="TIGR00099">
    <property type="entry name" value="Cof-subfamily"/>
    <property type="match status" value="1"/>
</dbReference>
<dbReference type="PANTHER" id="PTHR10000">
    <property type="entry name" value="PHOSPHOSERINE PHOSPHATASE"/>
    <property type="match status" value="1"/>
</dbReference>
<dbReference type="EMBL" id="CP073084">
    <property type="protein sequence ID" value="QUE55410.1"/>
    <property type="molecule type" value="Genomic_DNA"/>
</dbReference>
<protein>
    <submittedName>
        <fullName evidence="1">HAD family hydrolase</fullName>
    </submittedName>
</protein>
<dbReference type="InterPro" id="IPR036412">
    <property type="entry name" value="HAD-like_sf"/>
</dbReference>
<keyword evidence="2" id="KW-1185">Reference proteome</keyword>
<dbReference type="Gene3D" id="3.30.1240.10">
    <property type="match status" value="1"/>
</dbReference>
<name>A0ABX7YNS6_9STRE</name>
<dbReference type="CDD" id="cd07518">
    <property type="entry name" value="HAD_YbiV-Like"/>
    <property type="match status" value="1"/>
</dbReference>
<dbReference type="Gene3D" id="3.40.50.1000">
    <property type="entry name" value="HAD superfamily/HAD-like"/>
    <property type="match status" value="1"/>
</dbReference>
<dbReference type="Pfam" id="PF08282">
    <property type="entry name" value="Hydrolase_3"/>
    <property type="match status" value="1"/>
</dbReference>
<accession>A0ABX7YNS6</accession>